<dbReference type="AlphaFoldDB" id="A0A2Z3N5E7"/>
<dbReference type="RefSeq" id="WP_047757559.1">
    <property type="nucleotide sequence ID" value="NZ_CP027303.2"/>
</dbReference>
<name>A0A2Z3N5E7_GEOTH</name>
<accession>A0A2Z3N5E7</accession>
<dbReference type="Proteomes" id="UP000246996">
    <property type="component" value="Chromosome"/>
</dbReference>
<sequence length="159" mass="19128">MDLRHYYTTALEDWVTNLYQRLGLFRPSQIDPVYIARRMNIFLREKPFPSSHQVVGRFRCIVVDSRLSLEEKREAFFHELCHVLRHAGVQSMLPEAFRELQEWDATHFTKYAAIPFHMLKFIDWNEPHIIEHMVNMFKVTPELCKSRLSQIKNRILIKQ</sequence>
<feature type="domain" description="IrrE N-terminal-like" evidence="1">
    <location>
        <begin position="37"/>
        <end position="149"/>
    </location>
</feature>
<dbReference type="Pfam" id="PF06114">
    <property type="entry name" value="Peptidase_M78"/>
    <property type="match status" value="1"/>
</dbReference>
<evidence type="ECO:0000259" key="1">
    <source>
        <dbReference type="Pfam" id="PF06114"/>
    </source>
</evidence>
<evidence type="ECO:0000313" key="3">
    <source>
        <dbReference type="Proteomes" id="UP000246996"/>
    </source>
</evidence>
<evidence type="ECO:0000313" key="2">
    <source>
        <dbReference type="EMBL" id="AWO73915.1"/>
    </source>
</evidence>
<reference evidence="3" key="1">
    <citation type="submission" date="2018-02" db="EMBL/GenBank/DDBJ databases">
        <title>The complete genome of bacterial strain SGAirxxxx.</title>
        <authorList>
            <person name="Schuster S.C."/>
        </authorList>
    </citation>
    <scope>NUCLEOTIDE SEQUENCE [LARGE SCALE GENOMIC DNA]</scope>
    <source>
        <strain evidence="3">SGAir0734</strain>
    </source>
</reference>
<dbReference type="EMBL" id="CP027303">
    <property type="protein sequence ID" value="AWO73915.1"/>
    <property type="molecule type" value="Genomic_DNA"/>
</dbReference>
<dbReference type="InterPro" id="IPR010359">
    <property type="entry name" value="IrrE_HExxH"/>
</dbReference>
<gene>
    <name evidence="2" type="ORF">C1N76_04580</name>
</gene>
<proteinExistence type="predicted"/>
<protein>
    <submittedName>
        <fullName evidence="2">ImmA/IrrE family metallo-endopeptidase</fullName>
    </submittedName>
</protein>
<organism evidence="2 3">
    <name type="scientific">Geobacillus thermoleovorans</name>
    <name type="common">Bacillus thermoleovorans</name>
    <dbReference type="NCBI Taxonomy" id="33941"/>
    <lineage>
        <taxon>Bacteria</taxon>
        <taxon>Bacillati</taxon>
        <taxon>Bacillota</taxon>
        <taxon>Bacilli</taxon>
        <taxon>Bacillales</taxon>
        <taxon>Anoxybacillaceae</taxon>
        <taxon>Geobacillus</taxon>
        <taxon>Geobacillus thermoleovorans group</taxon>
    </lineage>
</organism>